<sequence>MSKDPPPTDRDGARDNPDMLRREIDRGAAADKVDYPDPAAAPLGTDAEASGNPVTPAEAHVAAGDQRRREETAGRETQNVQAPDKGRMVLPIVLMVVVILLGIWALV</sequence>
<feature type="transmembrane region" description="Helical" evidence="2">
    <location>
        <begin position="88"/>
        <end position="106"/>
    </location>
</feature>
<accession>A0ABV6CH25</accession>
<evidence type="ECO:0000256" key="2">
    <source>
        <dbReference type="SAM" id="Phobius"/>
    </source>
</evidence>
<feature type="compositionally biased region" description="Basic and acidic residues" evidence="1">
    <location>
        <begin position="1"/>
        <end position="35"/>
    </location>
</feature>
<dbReference type="EMBL" id="JBHLWQ010000020">
    <property type="protein sequence ID" value="MFC0199160.1"/>
    <property type="molecule type" value="Genomic_DNA"/>
</dbReference>
<reference evidence="3 4" key="1">
    <citation type="submission" date="2024-09" db="EMBL/GenBank/DDBJ databases">
        <authorList>
            <person name="Sun Q."/>
            <person name="Mori K."/>
        </authorList>
    </citation>
    <scope>NUCLEOTIDE SEQUENCE [LARGE SCALE GENOMIC DNA]</scope>
    <source>
        <strain evidence="3 4">CCM 7904</strain>
    </source>
</reference>
<evidence type="ECO:0008006" key="5">
    <source>
        <dbReference type="Google" id="ProtNLM"/>
    </source>
</evidence>
<keyword evidence="2" id="KW-1133">Transmembrane helix</keyword>
<dbReference type="RefSeq" id="WP_265505847.1">
    <property type="nucleotide sequence ID" value="NZ_JAOTBE010000005.1"/>
</dbReference>
<protein>
    <recommendedName>
        <fullName evidence="5">MYXO-CTERM domain-containing protein</fullName>
    </recommendedName>
</protein>
<comment type="caution">
    <text evidence="3">The sequence shown here is derived from an EMBL/GenBank/DDBJ whole genome shotgun (WGS) entry which is preliminary data.</text>
</comment>
<proteinExistence type="predicted"/>
<evidence type="ECO:0000313" key="4">
    <source>
        <dbReference type="Proteomes" id="UP001589795"/>
    </source>
</evidence>
<keyword evidence="4" id="KW-1185">Reference proteome</keyword>
<dbReference type="Proteomes" id="UP001589795">
    <property type="component" value="Unassembled WGS sequence"/>
</dbReference>
<evidence type="ECO:0000256" key="1">
    <source>
        <dbReference type="SAM" id="MobiDB-lite"/>
    </source>
</evidence>
<feature type="compositionally biased region" description="Basic and acidic residues" evidence="1">
    <location>
        <begin position="65"/>
        <end position="74"/>
    </location>
</feature>
<gene>
    <name evidence="3" type="ORF">ACFFIZ_02130</name>
</gene>
<keyword evidence="2" id="KW-0472">Membrane</keyword>
<keyword evidence="2" id="KW-0812">Transmembrane</keyword>
<name>A0ABV6CH25_9RHOB</name>
<feature type="region of interest" description="Disordered" evidence="1">
    <location>
        <begin position="1"/>
        <end position="85"/>
    </location>
</feature>
<organism evidence="3 4">
    <name type="scientific">Paracoccus rhizosphaerae</name>
    <dbReference type="NCBI Taxonomy" id="1133347"/>
    <lineage>
        <taxon>Bacteria</taxon>
        <taxon>Pseudomonadati</taxon>
        <taxon>Pseudomonadota</taxon>
        <taxon>Alphaproteobacteria</taxon>
        <taxon>Rhodobacterales</taxon>
        <taxon>Paracoccaceae</taxon>
        <taxon>Paracoccus</taxon>
    </lineage>
</organism>
<evidence type="ECO:0000313" key="3">
    <source>
        <dbReference type="EMBL" id="MFC0199160.1"/>
    </source>
</evidence>